<comment type="caution">
    <text evidence="2">The sequence shown here is derived from an EMBL/GenBank/DDBJ whole genome shotgun (WGS) entry which is preliminary data.</text>
</comment>
<gene>
    <name evidence="2" type="ORF">CNYM01_14258</name>
</gene>
<evidence type="ECO:0000256" key="1">
    <source>
        <dbReference type="SAM" id="MobiDB-lite"/>
    </source>
</evidence>
<proteinExistence type="predicted"/>
<name>A0A135S327_9PEZI</name>
<dbReference type="EMBL" id="JEMN01001666">
    <property type="protein sequence ID" value="KXH30302.1"/>
    <property type="molecule type" value="Genomic_DNA"/>
</dbReference>
<feature type="region of interest" description="Disordered" evidence="1">
    <location>
        <begin position="143"/>
        <end position="172"/>
    </location>
</feature>
<accession>A0A135S327</accession>
<feature type="region of interest" description="Disordered" evidence="1">
    <location>
        <begin position="92"/>
        <end position="122"/>
    </location>
</feature>
<keyword evidence="3" id="KW-1185">Reference proteome</keyword>
<reference evidence="2 3" key="1">
    <citation type="submission" date="2014-02" db="EMBL/GenBank/DDBJ databases">
        <title>The genome sequence of Colletotrichum nymphaeae SA-01.</title>
        <authorList>
            <person name="Baroncelli R."/>
            <person name="Thon M.R."/>
        </authorList>
    </citation>
    <scope>NUCLEOTIDE SEQUENCE [LARGE SCALE GENOMIC DNA]</scope>
    <source>
        <strain evidence="2 3">SA-01</strain>
    </source>
</reference>
<sequence>MLPVIDIQFATDSQSAQSRQKKAREILNHLRSHLGDDIYFLCILALQITPLSAVQPETFYNELSEWLNKHHIPSAFTEMAQARVHNFLQKKTDSVQEEQGHRKRQPSSLHPEETPLKRRKQCSEEVAANLEIMSNDLTGSIMQSGSMILGPGTDRVQAATETSSSDGRRQRRMIHDDVVDDDVDGNTMIGRTDVHQPTDLLPALEGPSHDIETLMTGWPTYSIDAMDAIRGLTQVDCKVWLSMPIMSGLESVPPKPYVIFTVPYPSAFEILKRNDQVLH</sequence>
<organism evidence="2 3">
    <name type="scientific">Colletotrichum nymphaeae SA-01</name>
    <dbReference type="NCBI Taxonomy" id="1460502"/>
    <lineage>
        <taxon>Eukaryota</taxon>
        <taxon>Fungi</taxon>
        <taxon>Dikarya</taxon>
        <taxon>Ascomycota</taxon>
        <taxon>Pezizomycotina</taxon>
        <taxon>Sordariomycetes</taxon>
        <taxon>Hypocreomycetidae</taxon>
        <taxon>Glomerellales</taxon>
        <taxon>Glomerellaceae</taxon>
        <taxon>Colletotrichum</taxon>
        <taxon>Colletotrichum acutatum species complex</taxon>
    </lineage>
</organism>
<dbReference type="Proteomes" id="UP000070054">
    <property type="component" value="Unassembled WGS sequence"/>
</dbReference>
<dbReference type="AlphaFoldDB" id="A0A135S327"/>
<evidence type="ECO:0000313" key="2">
    <source>
        <dbReference type="EMBL" id="KXH30302.1"/>
    </source>
</evidence>
<evidence type="ECO:0000313" key="3">
    <source>
        <dbReference type="Proteomes" id="UP000070054"/>
    </source>
</evidence>
<protein>
    <submittedName>
        <fullName evidence="2">Uncharacterized protein</fullName>
    </submittedName>
</protein>